<dbReference type="Proteomes" id="UP001286313">
    <property type="component" value="Unassembled WGS sequence"/>
</dbReference>
<feature type="region of interest" description="Disordered" evidence="1">
    <location>
        <begin position="31"/>
        <end position="51"/>
    </location>
</feature>
<accession>A0AAE1KZ02</accession>
<feature type="region of interest" description="Disordered" evidence="1">
    <location>
        <begin position="72"/>
        <end position="92"/>
    </location>
</feature>
<reference evidence="2" key="1">
    <citation type="submission" date="2023-10" db="EMBL/GenBank/DDBJ databases">
        <title>Genome assemblies of two species of porcelain crab, Petrolisthes cinctipes and Petrolisthes manimaculis (Anomura: Porcellanidae).</title>
        <authorList>
            <person name="Angst P."/>
        </authorList>
    </citation>
    <scope>NUCLEOTIDE SEQUENCE</scope>
    <source>
        <strain evidence="2">PB745_01</strain>
        <tissue evidence="2">Gill</tissue>
    </source>
</reference>
<evidence type="ECO:0000256" key="1">
    <source>
        <dbReference type="SAM" id="MobiDB-lite"/>
    </source>
</evidence>
<gene>
    <name evidence="2" type="ORF">Pcinc_005701</name>
</gene>
<evidence type="ECO:0000313" key="2">
    <source>
        <dbReference type="EMBL" id="KAK3890319.1"/>
    </source>
</evidence>
<name>A0AAE1KZ02_PETCI</name>
<feature type="compositionally biased region" description="Basic and acidic residues" evidence="1">
    <location>
        <begin position="38"/>
        <end position="47"/>
    </location>
</feature>
<comment type="caution">
    <text evidence="2">The sequence shown here is derived from an EMBL/GenBank/DDBJ whole genome shotgun (WGS) entry which is preliminary data.</text>
</comment>
<dbReference type="AlphaFoldDB" id="A0AAE1KZ02"/>
<keyword evidence="3" id="KW-1185">Reference proteome</keyword>
<feature type="compositionally biased region" description="Polar residues" evidence="1">
    <location>
        <begin position="74"/>
        <end position="92"/>
    </location>
</feature>
<organism evidence="2 3">
    <name type="scientific">Petrolisthes cinctipes</name>
    <name type="common">Flat porcelain crab</name>
    <dbReference type="NCBI Taxonomy" id="88211"/>
    <lineage>
        <taxon>Eukaryota</taxon>
        <taxon>Metazoa</taxon>
        <taxon>Ecdysozoa</taxon>
        <taxon>Arthropoda</taxon>
        <taxon>Crustacea</taxon>
        <taxon>Multicrustacea</taxon>
        <taxon>Malacostraca</taxon>
        <taxon>Eumalacostraca</taxon>
        <taxon>Eucarida</taxon>
        <taxon>Decapoda</taxon>
        <taxon>Pleocyemata</taxon>
        <taxon>Anomura</taxon>
        <taxon>Galatheoidea</taxon>
        <taxon>Porcellanidae</taxon>
        <taxon>Petrolisthes</taxon>
    </lineage>
</organism>
<dbReference type="EMBL" id="JAWQEG010000431">
    <property type="protein sequence ID" value="KAK3890319.1"/>
    <property type="molecule type" value="Genomic_DNA"/>
</dbReference>
<evidence type="ECO:0000313" key="3">
    <source>
        <dbReference type="Proteomes" id="UP001286313"/>
    </source>
</evidence>
<protein>
    <submittedName>
        <fullName evidence="2">Uncharacterized protein</fullName>
    </submittedName>
</protein>
<proteinExistence type="predicted"/>
<sequence length="271" mass="30458">MYSLCVCDESVSGDFCPCLDSGKAARYTLPRPQPGAHCQEEEQRRQQEAATRQQEFATLIAALQPLNIPATPAASVQNSSSRTTGTASLQTPNSYIKAVTSPPPLLQPDTSYQAFREWRRRWQDYAVMTNLTTLPLSKMHIQLRTRLSPEVMHTLHYRIQIPQDDTLPIEDVLITLDKHFKAQTNKALRKRELFSCHQQAHATIVVILMARLTAQPLIGHVATVARRDTEQERRGALQTTEHATIVVNRAILASVPLHHGREQVNSAYHQG</sequence>